<feature type="compositionally biased region" description="Pro residues" evidence="1">
    <location>
        <begin position="160"/>
        <end position="169"/>
    </location>
</feature>
<feature type="signal peptide" evidence="2">
    <location>
        <begin position="1"/>
        <end position="20"/>
    </location>
</feature>
<name>F2DDX0_HORVV</name>
<dbReference type="AlphaFoldDB" id="F2DDX0"/>
<dbReference type="InterPro" id="IPR010679">
    <property type="entry name" value="DUF1254"/>
</dbReference>
<dbReference type="InterPro" id="IPR037049">
    <property type="entry name" value="DUF1214_C_sf"/>
</dbReference>
<dbReference type="InterPro" id="IPR010621">
    <property type="entry name" value="DUF1214"/>
</dbReference>
<sequence length="390" mass="43455">MRINILCVAVIALAIFSIEANQTVYIQNYNVAETDYNFLQGFKLSGGIGKIGHRRKIAPVTSNVQGVVRTTQDVLVSFAVFDLNCPVTIQLPPNEGRYLSLYALDNEQFSVALLHSTPTKSASITISYPKADKSKCPNVPKTDSDEDDSEENSREKGPKPPKPTKPPKPVKVKAETRYVCTLIRIFVDPNNATDVLEANRLQDAVTVSQASVGNWTWADWNTTSLFAVRNAIAGLAPFMEPYTQFNGYRGQIDETLHYIGTATGWGGNPAEEAVYYIIFPPELTDINQVYYIDIDSPSSIPIGETGFWSVTVYNSAGYLQFNNASSYVVNSVTAKTESNGSIRVYLSNTRADYMKNWIYIFPGWNYCVRLYLPQTPILTNTWTFPALQQL</sequence>
<feature type="chain" id="PRO_5003281014" evidence="2">
    <location>
        <begin position="21"/>
        <end position="390"/>
    </location>
</feature>
<dbReference type="Gene3D" id="2.60.120.600">
    <property type="entry name" value="Domain of unknown function DUF1214, C-terminal domain"/>
    <property type="match status" value="1"/>
</dbReference>
<evidence type="ECO:0000256" key="1">
    <source>
        <dbReference type="SAM" id="MobiDB-lite"/>
    </source>
</evidence>
<feature type="region of interest" description="Disordered" evidence="1">
    <location>
        <begin position="133"/>
        <end position="171"/>
    </location>
</feature>
<accession>F2DDX0</accession>
<dbReference type="Pfam" id="PF06742">
    <property type="entry name" value="DUF1214"/>
    <property type="match status" value="1"/>
</dbReference>
<dbReference type="Pfam" id="PF06863">
    <property type="entry name" value="DUF1254"/>
    <property type="match status" value="1"/>
</dbReference>
<keyword evidence="2" id="KW-0732">Signal</keyword>
<reference evidence="5" key="1">
    <citation type="journal article" date="2011" name="Plant Physiol.">
        <title>Comprehensive sequence analysis of 24,783 barley full-length cDNAs derived from 12 clone libraries.</title>
        <authorList>
            <person name="Matsumoto T."/>
            <person name="Tanaka T."/>
            <person name="Sakai H."/>
            <person name="Amano N."/>
            <person name="Kanamori H."/>
            <person name="Kurita K."/>
            <person name="Kikuta A."/>
            <person name="Kamiya K."/>
            <person name="Yamamoto M."/>
            <person name="Ikawa H."/>
            <person name="Fujii N."/>
            <person name="Hori K."/>
            <person name="Itoh T."/>
            <person name="Sato K."/>
        </authorList>
    </citation>
    <scope>NUCLEOTIDE SEQUENCE</scope>
    <source>
        <tissue evidence="5">Shoot and root</tissue>
    </source>
</reference>
<dbReference type="SUPFAM" id="SSF160935">
    <property type="entry name" value="VPA0735-like"/>
    <property type="match status" value="1"/>
</dbReference>
<dbReference type="PANTHER" id="PTHR36509:SF2">
    <property type="entry name" value="BLL3101 PROTEIN"/>
    <property type="match status" value="1"/>
</dbReference>
<proteinExistence type="evidence at transcript level"/>
<evidence type="ECO:0000256" key="2">
    <source>
        <dbReference type="SAM" id="SignalP"/>
    </source>
</evidence>
<feature type="domain" description="DUF1254" evidence="4">
    <location>
        <begin position="53"/>
        <end position="207"/>
    </location>
</feature>
<dbReference type="EMBL" id="AK362087">
    <property type="protein sequence ID" value="BAJ93291.1"/>
    <property type="molecule type" value="mRNA"/>
</dbReference>
<organism evidence="5">
    <name type="scientific">Hordeum vulgare subsp. vulgare</name>
    <name type="common">Domesticated barley</name>
    <dbReference type="NCBI Taxonomy" id="112509"/>
    <lineage>
        <taxon>Eukaryota</taxon>
        <taxon>Viridiplantae</taxon>
        <taxon>Streptophyta</taxon>
        <taxon>Embryophyta</taxon>
        <taxon>Tracheophyta</taxon>
        <taxon>Spermatophyta</taxon>
        <taxon>Magnoliopsida</taxon>
        <taxon>Liliopsida</taxon>
        <taxon>Poales</taxon>
        <taxon>Poaceae</taxon>
        <taxon>BOP clade</taxon>
        <taxon>Pooideae</taxon>
        <taxon>Triticodae</taxon>
        <taxon>Triticeae</taxon>
        <taxon>Hordeinae</taxon>
        <taxon>Hordeum</taxon>
    </lineage>
</organism>
<evidence type="ECO:0000259" key="3">
    <source>
        <dbReference type="Pfam" id="PF06742"/>
    </source>
</evidence>
<protein>
    <submittedName>
        <fullName evidence="5">Predicted protein</fullName>
    </submittedName>
</protein>
<evidence type="ECO:0000313" key="5">
    <source>
        <dbReference type="EMBL" id="BAJ93291.1"/>
    </source>
</evidence>
<dbReference type="PANTHER" id="PTHR36509">
    <property type="entry name" value="BLL3101 PROTEIN"/>
    <property type="match status" value="1"/>
</dbReference>
<evidence type="ECO:0000259" key="4">
    <source>
        <dbReference type="Pfam" id="PF06863"/>
    </source>
</evidence>
<feature type="domain" description="DUF1214" evidence="3">
    <location>
        <begin position="288"/>
        <end position="374"/>
    </location>
</feature>